<evidence type="ECO:0000313" key="2">
    <source>
        <dbReference type="EMBL" id="SDX71253.1"/>
    </source>
</evidence>
<keyword evidence="3" id="KW-1185">Reference proteome</keyword>
<dbReference type="OrthoDB" id="9790331at2"/>
<name>A0A1H3DXP9_9PSEU</name>
<dbReference type="STRING" id="589385.SAMN05421504_103574"/>
<accession>A0A1H3DXP9</accession>
<dbReference type="InterPro" id="IPR024029">
    <property type="entry name" value="Pyridox_Oxase_FMN-dep"/>
</dbReference>
<dbReference type="EMBL" id="FNON01000003">
    <property type="protein sequence ID" value="SDX71253.1"/>
    <property type="molecule type" value="Genomic_DNA"/>
</dbReference>
<sequence>MTDAGEISEITSQAELREYVGDPLWRTATKVRPRLGELDRQWLASSAFCLVGTSDADGRCDVSPKGDPAGFTHVLDDTTIVVPERPGNRRVDGFLNVLSNPHVGLIYLLGGRGDTLRINGRAKVLKDAPFFDEMIVKGNRPMLALLVEIEEVFYHCSKAFLRSQLWKPETWRPEDLPSRAHIAKTYERKEDSLEELEAYYGPGYAEKLYG</sequence>
<dbReference type="InterPro" id="IPR012349">
    <property type="entry name" value="Split_barrel_FMN-bd"/>
</dbReference>
<feature type="domain" description="Pyridoxamine 5'-phosphate oxidase N-terminal" evidence="1">
    <location>
        <begin position="40"/>
        <end position="156"/>
    </location>
</feature>
<dbReference type="InterPro" id="IPR011576">
    <property type="entry name" value="Pyridox_Oxase_N"/>
</dbReference>
<dbReference type="Pfam" id="PF01243">
    <property type="entry name" value="PNPOx_N"/>
    <property type="match status" value="1"/>
</dbReference>
<proteinExistence type="predicted"/>
<gene>
    <name evidence="2" type="ORF">SAMN05421504_103574</name>
</gene>
<protein>
    <recommendedName>
        <fullName evidence="1">Pyridoxamine 5'-phosphate oxidase N-terminal domain-containing protein</fullName>
    </recommendedName>
</protein>
<evidence type="ECO:0000313" key="3">
    <source>
        <dbReference type="Proteomes" id="UP000199515"/>
    </source>
</evidence>
<organism evidence="2 3">
    <name type="scientific">Amycolatopsis xylanica</name>
    <dbReference type="NCBI Taxonomy" id="589385"/>
    <lineage>
        <taxon>Bacteria</taxon>
        <taxon>Bacillati</taxon>
        <taxon>Actinomycetota</taxon>
        <taxon>Actinomycetes</taxon>
        <taxon>Pseudonocardiales</taxon>
        <taxon>Pseudonocardiaceae</taxon>
        <taxon>Amycolatopsis</taxon>
    </lineage>
</organism>
<dbReference type="AlphaFoldDB" id="A0A1H3DXP9"/>
<dbReference type="NCBIfam" id="TIGR04025">
    <property type="entry name" value="PPOX_FMN_DR2398"/>
    <property type="match status" value="1"/>
</dbReference>
<dbReference type="SUPFAM" id="SSF50475">
    <property type="entry name" value="FMN-binding split barrel"/>
    <property type="match status" value="1"/>
</dbReference>
<reference evidence="2 3" key="1">
    <citation type="submission" date="2016-10" db="EMBL/GenBank/DDBJ databases">
        <authorList>
            <person name="de Groot N.N."/>
        </authorList>
    </citation>
    <scope>NUCLEOTIDE SEQUENCE [LARGE SCALE GENOMIC DNA]</scope>
    <source>
        <strain evidence="2 3">CPCC 202699</strain>
    </source>
</reference>
<evidence type="ECO:0000259" key="1">
    <source>
        <dbReference type="Pfam" id="PF01243"/>
    </source>
</evidence>
<dbReference type="RefSeq" id="WP_091289627.1">
    <property type="nucleotide sequence ID" value="NZ_FNON01000003.1"/>
</dbReference>
<dbReference type="PANTHER" id="PTHR42815">
    <property type="entry name" value="FAD-BINDING, PUTATIVE (AFU_ORTHOLOGUE AFUA_6G07600)-RELATED"/>
    <property type="match status" value="1"/>
</dbReference>
<dbReference type="Gene3D" id="2.30.110.10">
    <property type="entry name" value="Electron Transport, Fmn-binding Protein, Chain A"/>
    <property type="match status" value="1"/>
</dbReference>
<dbReference type="Proteomes" id="UP000199515">
    <property type="component" value="Unassembled WGS sequence"/>
</dbReference>
<dbReference type="PANTHER" id="PTHR42815:SF2">
    <property type="entry name" value="FAD-BINDING, PUTATIVE (AFU_ORTHOLOGUE AFUA_6G07600)-RELATED"/>
    <property type="match status" value="1"/>
</dbReference>